<sequence>MILRQSQLRWVCAARIDRGHQDSHQFLTVSACRCPGICEVGAASHIQIGRDGVLMNHRLAGWINNPDLQREVVQSAIALVDRLGCQLNGLTDTYRLR</sequence>
<comment type="caution">
    <text evidence="1">The sequence shown here is derived from an EMBL/GenBank/DDBJ whole genome shotgun (WGS) entry which is preliminary data.</text>
</comment>
<name>A0A645HEQ9_9ZZZZ</name>
<protein>
    <submittedName>
        <fullName evidence="1">Uncharacterized protein</fullName>
    </submittedName>
</protein>
<dbReference type="AlphaFoldDB" id="A0A645HEQ9"/>
<dbReference type="EMBL" id="VSSQ01091489">
    <property type="protein sequence ID" value="MPN37036.1"/>
    <property type="molecule type" value="Genomic_DNA"/>
</dbReference>
<organism evidence="1">
    <name type="scientific">bioreactor metagenome</name>
    <dbReference type="NCBI Taxonomy" id="1076179"/>
    <lineage>
        <taxon>unclassified sequences</taxon>
        <taxon>metagenomes</taxon>
        <taxon>ecological metagenomes</taxon>
    </lineage>
</organism>
<accession>A0A645HEQ9</accession>
<gene>
    <name evidence="1" type="ORF">SDC9_184552</name>
</gene>
<evidence type="ECO:0000313" key="1">
    <source>
        <dbReference type="EMBL" id="MPN37036.1"/>
    </source>
</evidence>
<proteinExistence type="predicted"/>
<reference evidence="1" key="1">
    <citation type="submission" date="2019-08" db="EMBL/GenBank/DDBJ databases">
        <authorList>
            <person name="Kucharzyk K."/>
            <person name="Murdoch R.W."/>
            <person name="Higgins S."/>
            <person name="Loffler F."/>
        </authorList>
    </citation>
    <scope>NUCLEOTIDE SEQUENCE</scope>
</reference>